<evidence type="ECO:0000313" key="2">
    <source>
        <dbReference type="EMBL" id="OGG01280.1"/>
    </source>
</evidence>
<accession>A0A1F5YM73</accession>
<comment type="caution">
    <text evidence="2">The sequence shown here is derived from an EMBL/GenBank/DDBJ whole genome shotgun (WGS) entry which is preliminary data.</text>
</comment>
<name>A0A1F5YM73_9BACT</name>
<protein>
    <submittedName>
        <fullName evidence="2">Uncharacterized protein</fullName>
    </submittedName>
</protein>
<keyword evidence="1" id="KW-1133">Transmembrane helix</keyword>
<keyword evidence="1" id="KW-0812">Transmembrane</keyword>
<proteinExistence type="predicted"/>
<reference evidence="2 3" key="1">
    <citation type="journal article" date="2016" name="Nat. Commun.">
        <title>Thousands of microbial genomes shed light on interconnected biogeochemical processes in an aquifer system.</title>
        <authorList>
            <person name="Anantharaman K."/>
            <person name="Brown C.T."/>
            <person name="Hug L.A."/>
            <person name="Sharon I."/>
            <person name="Castelle C.J."/>
            <person name="Probst A.J."/>
            <person name="Thomas B.C."/>
            <person name="Singh A."/>
            <person name="Wilkins M.J."/>
            <person name="Karaoz U."/>
            <person name="Brodie E.L."/>
            <person name="Williams K.H."/>
            <person name="Hubbard S.S."/>
            <person name="Banfield J.F."/>
        </authorList>
    </citation>
    <scope>NUCLEOTIDE SEQUENCE [LARGE SCALE GENOMIC DNA]</scope>
</reference>
<organism evidence="2 3">
    <name type="scientific">Candidatus Glassbacteria bacterium RIFCSPLOWO2_12_FULL_58_11</name>
    <dbReference type="NCBI Taxonomy" id="1817867"/>
    <lineage>
        <taxon>Bacteria</taxon>
        <taxon>Candidatus Glassiibacteriota</taxon>
    </lineage>
</organism>
<feature type="transmembrane region" description="Helical" evidence="1">
    <location>
        <begin position="20"/>
        <end position="42"/>
    </location>
</feature>
<gene>
    <name evidence="2" type="ORF">A3F83_06100</name>
</gene>
<dbReference type="AlphaFoldDB" id="A0A1F5YM73"/>
<dbReference type="Proteomes" id="UP000179129">
    <property type="component" value="Unassembled WGS sequence"/>
</dbReference>
<evidence type="ECO:0000256" key="1">
    <source>
        <dbReference type="SAM" id="Phobius"/>
    </source>
</evidence>
<keyword evidence="1" id="KW-0472">Membrane</keyword>
<sequence>MLPENPPDALEFDLILFTARSYIIFILQAWVILCLSAVFLFIDQVFVSSGGKHLVKFKIKPAYFLRRGPQCLEILGQERRIERSEIGGLRARTHAELTATARIRTRYCPAAAVQPGAA</sequence>
<dbReference type="EMBL" id="MFIX01000213">
    <property type="protein sequence ID" value="OGG01280.1"/>
    <property type="molecule type" value="Genomic_DNA"/>
</dbReference>
<evidence type="ECO:0000313" key="3">
    <source>
        <dbReference type="Proteomes" id="UP000179129"/>
    </source>
</evidence>